<dbReference type="EMBL" id="KN822242">
    <property type="protein sequence ID" value="KIM51741.1"/>
    <property type="molecule type" value="Genomic_DNA"/>
</dbReference>
<accession>A0A0C3D6N8</accession>
<gene>
    <name evidence="1" type="ORF">SCLCIDRAFT_606896</name>
</gene>
<protein>
    <submittedName>
        <fullName evidence="1">Uncharacterized protein</fullName>
    </submittedName>
</protein>
<dbReference type="InParanoid" id="A0A0C3D6N8"/>
<dbReference type="Proteomes" id="UP000053989">
    <property type="component" value="Unassembled WGS sequence"/>
</dbReference>
<reference evidence="1 2" key="1">
    <citation type="submission" date="2014-04" db="EMBL/GenBank/DDBJ databases">
        <authorList>
            <consortium name="DOE Joint Genome Institute"/>
            <person name="Kuo A."/>
            <person name="Kohler A."/>
            <person name="Nagy L.G."/>
            <person name="Floudas D."/>
            <person name="Copeland A."/>
            <person name="Barry K.W."/>
            <person name="Cichocki N."/>
            <person name="Veneault-Fourrey C."/>
            <person name="LaButti K."/>
            <person name="Lindquist E.A."/>
            <person name="Lipzen A."/>
            <person name="Lundell T."/>
            <person name="Morin E."/>
            <person name="Murat C."/>
            <person name="Sun H."/>
            <person name="Tunlid A."/>
            <person name="Henrissat B."/>
            <person name="Grigoriev I.V."/>
            <person name="Hibbett D.S."/>
            <person name="Martin F."/>
            <person name="Nordberg H.P."/>
            <person name="Cantor M.N."/>
            <person name="Hua S.X."/>
        </authorList>
    </citation>
    <scope>NUCLEOTIDE SEQUENCE [LARGE SCALE GENOMIC DNA]</scope>
    <source>
        <strain evidence="1 2">Foug A</strain>
    </source>
</reference>
<keyword evidence="2" id="KW-1185">Reference proteome</keyword>
<evidence type="ECO:0000313" key="2">
    <source>
        <dbReference type="Proteomes" id="UP000053989"/>
    </source>
</evidence>
<sequence length="97" mass="10609">MGFLHPCTPALPPAFLHAFSQHTEFRSRDILSCQYNIKNARYSITGKGLTCPHLASVLPSPPPVRYGATSVTPRGVPHLPTTQFSIRSRILRVNGGV</sequence>
<dbReference type="HOGENOM" id="CLU_2347934_0_0_1"/>
<organism evidence="1 2">
    <name type="scientific">Scleroderma citrinum Foug A</name>
    <dbReference type="NCBI Taxonomy" id="1036808"/>
    <lineage>
        <taxon>Eukaryota</taxon>
        <taxon>Fungi</taxon>
        <taxon>Dikarya</taxon>
        <taxon>Basidiomycota</taxon>
        <taxon>Agaricomycotina</taxon>
        <taxon>Agaricomycetes</taxon>
        <taxon>Agaricomycetidae</taxon>
        <taxon>Boletales</taxon>
        <taxon>Sclerodermatineae</taxon>
        <taxon>Sclerodermataceae</taxon>
        <taxon>Scleroderma</taxon>
    </lineage>
</organism>
<reference evidence="2" key="2">
    <citation type="submission" date="2015-01" db="EMBL/GenBank/DDBJ databases">
        <title>Evolutionary Origins and Diversification of the Mycorrhizal Mutualists.</title>
        <authorList>
            <consortium name="DOE Joint Genome Institute"/>
            <consortium name="Mycorrhizal Genomics Consortium"/>
            <person name="Kohler A."/>
            <person name="Kuo A."/>
            <person name="Nagy L.G."/>
            <person name="Floudas D."/>
            <person name="Copeland A."/>
            <person name="Barry K.W."/>
            <person name="Cichocki N."/>
            <person name="Veneault-Fourrey C."/>
            <person name="LaButti K."/>
            <person name="Lindquist E.A."/>
            <person name="Lipzen A."/>
            <person name="Lundell T."/>
            <person name="Morin E."/>
            <person name="Murat C."/>
            <person name="Riley R."/>
            <person name="Ohm R."/>
            <person name="Sun H."/>
            <person name="Tunlid A."/>
            <person name="Henrissat B."/>
            <person name="Grigoriev I.V."/>
            <person name="Hibbett D.S."/>
            <person name="Martin F."/>
        </authorList>
    </citation>
    <scope>NUCLEOTIDE SEQUENCE [LARGE SCALE GENOMIC DNA]</scope>
    <source>
        <strain evidence="2">Foug A</strain>
    </source>
</reference>
<name>A0A0C3D6N8_9AGAM</name>
<evidence type="ECO:0000313" key="1">
    <source>
        <dbReference type="EMBL" id="KIM51741.1"/>
    </source>
</evidence>
<dbReference type="AlphaFoldDB" id="A0A0C3D6N8"/>
<proteinExistence type="predicted"/>